<organism evidence="2 3">
    <name type="scientific">Bathycoccus prasinos</name>
    <dbReference type="NCBI Taxonomy" id="41875"/>
    <lineage>
        <taxon>Eukaryota</taxon>
        <taxon>Viridiplantae</taxon>
        <taxon>Chlorophyta</taxon>
        <taxon>Mamiellophyceae</taxon>
        <taxon>Mamiellales</taxon>
        <taxon>Bathycoccaceae</taxon>
        <taxon>Bathycoccus</taxon>
    </lineage>
</organism>
<keyword evidence="3" id="KW-1185">Reference proteome</keyword>
<dbReference type="GeneID" id="19012434"/>
<dbReference type="InterPro" id="IPR006734">
    <property type="entry name" value="PLATZ"/>
</dbReference>
<dbReference type="EMBL" id="FO082267">
    <property type="protein sequence ID" value="CCO19042.1"/>
    <property type="molecule type" value="Genomic_DNA"/>
</dbReference>
<reference evidence="2 3" key="1">
    <citation type="submission" date="2011-10" db="EMBL/GenBank/DDBJ databases">
        <authorList>
            <person name="Genoscope - CEA"/>
        </authorList>
    </citation>
    <scope>NUCLEOTIDE SEQUENCE [LARGE SCALE GENOMIC DNA]</scope>
    <source>
        <strain evidence="2 3">RCC 1105</strain>
    </source>
</reference>
<dbReference type="AlphaFoldDB" id="K8ELD9"/>
<evidence type="ECO:0000256" key="1">
    <source>
        <dbReference type="SAM" id="MobiDB-lite"/>
    </source>
</evidence>
<protein>
    <submittedName>
        <fullName evidence="2">Uncharacterized protein</fullName>
    </submittedName>
</protein>
<feature type="region of interest" description="Disordered" evidence="1">
    <location>
        <begin position="159"/>
        <end position="225"/>
    </location>
</feature>
<dbReference type="OrthoDB" id="1908108at2759"/>
<feature type="region of interest" description="Disordered" evidence="1">
    <location>
        <begin position="344"/>
        <end position="366"/>
    </location>
</feature>
<feature type="region of interest" description="Disordered" evidence="1">
    <location>
        <begin position="246"/>
        <end position="306"/>
    </location>
</feature>
<evidence type="ECO:0000313" key="3">
    <source>
        <dbReference type="Proteomes" id="UP000198341"/>
    </source>
</evidence>
<dbReference type="KEGG" id="bpg:Bathy12g02630"/>
<dbReference type="Proteomes" id="UP000198341">
    <property type="component" value="Chromosome 12"/>
</dbReference>
<gene>
    <name evidence="2" type="ordered locus">Bathy12g02630</name>
</gene>
<name>K8ELD9_9CHLO</name>
<feature type="compositionally biased region" description="Basic residues" evidence="1">
    <location>
        <begin position="253"/>
        <end position="269"/>
    </location>
</feature>
<feature type="compositionally biased region" description="Low complexity" evidence="1">
    <location>
        <begin position="174"/>
        <end position="197"/>
    </location>
</feature>
<feature type="compositionally biased region" description="Gly residues" evidence="1">
    <location>
        <begin position="198"/>
        <end position="217"/>
    </location>
</feature>
<evidence type="ECO:0000313" key="2">
    <source>
        <dbReference type="EMBL" id="CCO19042.1"/>
    </source>
</evidence>
<dbReference type="STRING" id="41875.K8ELD9"/>
<accession>K8ELD9</accession>
<dbReference type="PANTHER" id="PTHR31065:SF1">
    <property type="entry name" value="OS09G0116050 PROTEIN"/>
    <property type="match status" value="1"/>
</dbReference>
<dbReference type="PANTHER" id="PTHR31065">
    <property type="entry name" value="PLATZ TRANSCRIPTION FACTOR FAMILY PROTEIN"/>
    <property type="match status" value="1"/>
</dbReference>
<dbReference type="Pfam" id="PF04640">
    <property type="entry name" value="PLATZ"/>
    <property type="match status" value="1"/>
</dbReference>
<proteinExistence type="predicted"/>
<sequence>MCETQFFTPCQLHSTSGKGELLNLFSVDALRAWCPCCCAEKKINDAIQIRRSSYHNVVRVQDVAKAVNVAGIQTYIINSARVVFLNERPHPRGKNGESKRTLALVAANGGACKHCLRTLQADSVSFCSIACKIRGGGEMTPNAESLRLLEESVMNQHVAVPRNSYKSTKDKDTNTTTTTTTNSTNNNNSNTNDTNTSGGDGTYKGGGGPASSGGSVGKNGKKRVYQTKAKKEQELMMMLNGGLAALPSQQGKPVKKAKKVPVKRAKKVPVKREMVNGNHSSYATPANSSLGVTPDATPSSRAASVGPTNGVGTVIAAPATVASVGRKLNNASFRRAAETPSIVTPTIPIVPNRRKKFSAPRKSPDM</sequence>
<feature type="compositionally biased region" description="Polar residues" evidence="1">
    <location>
        <begin position="277"/>
        <end position="306"/>
    </location>
</feature>
<dbReference type="eggNOG" id="ENOG502R0ZN">
    <property type="taxonomic scope" value="Eukaryota"/>
</dbReference>
<dbReference type="RefSeq" id="XP_007509927.1">
    <property type="nucleotide sequence ID" value="XM_007509865.1"/>
</dbReference>